<comment type="caution">
    <text evidence="10">The sequence shown here is derived from an EMBL/GenBank/DDBJ whole genome shotgun (WGS) entry which is preliminary data.</text>
</comment>
<dbReference type="OrthoDB" id="275177at2759"/>
<dbReference type="EC" id="2.7.1.12" evidence="3"/>
<dbReference type="EMBL" id="SDIL01000070">
    <property type="protein sequence ID" value="RXK37366.1"/>
    <property type="molecule type" value="Genomic_DNA"/>
</dbReference>
<keyword evidence="7" id="KW-0067">ATP-binding</keyword>
<reference evidence="10 11" key="1">
    <citation type="submission" date="2016-06" db="EMBL/GenBank/DDBJ databases">
        <title>Evolution of pathogenesis and genome organization in the Tremellales.</title>
        <authorList>
            <person name="Cuomo C."/>
            <person name="Litvintseva A."/>
            <person name="Heitman J."/>
            <person name="Chen Y."/>
            <person name="Sun S."/>
            <person name="Springer D."/>
            <person name="Dromer F."/>
            <person name="Young S."/>
            <person name="Zeng Q."/>
            <person name="Chapman S."/>
            <person name="Gujja S."/>
            <person name="Saif S."/>
            <person name="Birren B."/>
        </authorList>
    </citation>
    <scope>NUCLEOTIDE SEQUENCE [LARGE SCALE GENOMIC DNA]</scope>
    <source>
        <strain evidence="10 11">ATCC 28783</strain>
    </source>
</reference>
<proteinExistence type="inferred from homology"/>
<dbReference type="GO" id="GO:0005975">
    <property type="term" value="P:carbohydrate metabolic process"/>
    <property type="evidence" value="ECO:0007669"/>
    <property type="project" value="InterPro"/>
</dbReference>
<dbReference type="PANTHER" id="PTHR43442:SF3">
    <property type="entry name" value="GLUCONOKINASE-RELATED"/>
    <property type="match status" value="1"/>
</dbReference>
<name>A0A4Q1BIE2_TREME</name>
<evidence type="ECO:0000256" key="1">
    <source>
        <dbReference type="ARBA" id="ARBA00004875"/>
    </source>
</evidence>
<organism evidence="10 11">
    <name type="scientific">Tremella mesenterica</name>
    <name type="common">Jelly fungus</name>
    <dbReference type="NCBI Taxonomy" id="5217"/>
    <lineage>
        <taxon>Eukaryota</taxon>
        <taxon>Fungi</taxon>
        <taxon>Dikarya</taxon>
        <taxon>Basidiomycota</taxon>
        <taxon>Agaricomycotina</taxon>
        <taxon>Tremellomycetes</taxon>
        <taxon>Tremellales</taxon>
        <taxon>Tremellaceae</taxon>
        <taxon>Tremella</taxon>
    </lineage>
</organism>
<dbReference type="GO" id="GO:0005737">
    <property type="term" value="C:cytoplasm"/>
    <property type="evidence" value="ECO:0007669"/>
    <property type="project" value="TreeGrafter"/>
</dbReference>
<protein>
    <recommendedName>
        <fullName evidence="3">gluconokinase</fullName>
        <ecNumber evidence="3">2.7.1.12</ecNumber>
    </recommendedName>
    <alternativeName>
        <fullName evidence="8">Gluconate kinase</fullName>
    </alternativeName>
</protein>
<keyword evidence="11" id="KW-1185">Reference proteome</keyword>
<keyword evidence="6 10" id="KW-0418">Kinase</keyword>
<dbReference type="PANTHER" id="PTHR43442">
    <property type="entry name" value="GLUCONOKINASE-RELATED"/>
    <property type="match status" value="1"/>
</dbReference>
<dbReference type="STRING" id="5217.A0A4Q1BIE2"/>
<evidence type="ECO:0000256" key="2">
    <source>
        <dbReference type="ARBA" id="ARBA00008420"/>
    </source>
</evidence>
<evidence type="ECO:0000256" key="8">
    <source>
        <dbReference type="ARBA" id="ARBA00029835"/>
    </source>
</evidence>
<evidence type="ECO:0000313" key="11">
    <source>
        <dbReference type="Proteomes" id="UP000289152"/>
    </source>
</evidence>
<gene>
    <name evidence="10" type="ORF">M231_05353</name>
</gene>
<dbReference type="VEuPathDB" id="FungiDB:TREMEDRAFT_24461"/>
<comment type="catalytic activity">
    <reaction evidence="9">
        <text>D-gluconate + ATP = 6-phospho-D-gluconate + ADP + H(+)</text>
        <dbReference type="Rhea" id="RHEA:19433"/>
        <dbReference type="ChEBI" id="CHEBI:15378"/>
        <dbReference type="ChEBI" id="CHEBI:18391"/>
        <dbReference type="ChEBI" id="CHEBI:30616"/>
        <dbReference type="ChEBI" id="CHEBI:58759"/>
        <dbReference type="ChEBI" id="CHEBI:456216"/>
        <dbReference type="EC" id="2.7.1.12"/>
    </reaction>
</comment>
<dbReference type="InterPro" id="IPR027417">
    <property type="entry name" value="P-loop_NTPase"/>
</dbReference>
<dbReference type="GO" id="GO:0046316">
    <property type="term" value="F:gluconokinase activity"/>
    <property type="evidence" value="ECO:0007669"/>
    <property type="project" value="UniProtKB-EC"/>
</dbReference>
<keyword evidence="5" id="KW-0547">Nucleotide-binding</keyword>
<dbReference type="UniPathway" id="UPA00792"/>
<evidence type="ECO:0000256" key="4">
    <source>
        <dbReference type="ARBA" id="ARBA00022679"/>
    </source>
</evidence>
<evidence type="ECO:0000256" key="5">
    <source>
        <dbReference type="ARBA" id="ARBA00022741"/>
    </source>
</evidence>
<dbReference type="InParanoid" id="A0A4Q1BIE2"/>
<accession>A0A4Q1BIE2</accession>
<dbReference type="InterPro" id="IPR006001">
    <property type="entry name" value="Therm_gnt_kin"/>
</dbReference>
<dbReference type="SUPFAM" id="SSF52540">
    <property type="entry name" value="P-loop containing nucleoside triphosphate hydrolases"/>
    <property type="match status" value="1"/>
</dbReference>
<evidence type="ECO:0000256" key="6">
    <source>
        <dbReference type="ARBA" id="ARBA00022777"/>
    </source>
</evidence>
<evidence type="ECO:0000256" key="3">
    <source>
        <dbReference type="ARBA" id="ARBA00012054"/>
    </source>
</evidence>
<evidence type="ECO:0000256" key="9">
    <source>
        <dbReference type="ARBA" id="ARBA00048090"/>
    </source>
</evidence>
<keyword evidence="4" id="KW-0808">Transferase</keyword>
<dbReference type="AlphaFoldDB" id="A0A4Q1BIE2"/>
<evidence type="ECO:0000313" key="10">
    <source>
        <dbReference type="EMBL" id="RXK37366.1"/>
    </source>
</evidence>
<dbReference type="GO" id="GO:0005524">
    <property type="term" value="F:ATP binding"/>
    <property type="evidence" value="ECO:0007669"/>
    <property type="project" value="UniProtKB-KW"/>
</dbReference>
<evidence type="ECO:0000256" key="7">
    <source>
        <dbReference type="ARBA" id="ARBA00022840"/>
    </source>
</evidence>
<dbReference type="CDD" id="cd02021">
    <property type="entry name" value="GntK"/>
    <property type="match status" value="1"/>
</dbReference>
<dbReference type="Gene3D" id="3.40.50.300">
    <property type="entry name" value="P-loop containing nucleotide triphosphate hydrolases"/>
    <property type="match status" value="1"/>
</dbReference>
<sequence>MSTITSNGVKAYEAASHELTLPSSEPRPILIIVMGPGSCGKSTIGESVSRALHLPFVDGDSLHPQSNIDKMSSGTPLNDDDRLPWLALIRSTAERVCKEQWDKKEVHKREEGGVGRAGVIIACSALKRWYRDILRGIGDAVPPPKDDLPIDHPHATSEKKAHKPATDNLLTLFLYCRGSRKLLEERISARQGHFFGPKMLDSQLAVLDDPVTSGEEGVAVVDIEGGKEDVARRAEKAVKKLVGSEEERDRG</sequence>
<dbReference type="FunCoup" id="A0A4Q1BIE2">
    <property type="interactions" value="531"/>
</dbReference>
<dbReference type="Proteomes" id="UP000289152">
    <property type="component" value="Unassembled WGS sequence"/>
</dbReference>
<comment type="similarity">
    <text evidence="2">Belongs to the gluconokinase GntK/GntV family.</text>
</comment>
<comment type="pathway">
    <text evidence="1">Carbohydrate acid metabolism; D-gluconate degradation.</text>
</comment>